<evidence type="ECO:0000256" key="2">
    <source>
        <dbReference type="SAM" id="Phobius"/>
    </source>
</evidence>
<dbReference type="Proteomes" id="UP000234331">
    <property type="component" value="Unassembled WGS sequence"/>
</dbReference>
<keyword evidence="2" id="KW-0812">Transmembrane</keyword>
<dbReference type="Pfam" id="PF11209">
    <property type="entry name" value="LmeA"/>
    <property type="match status" value="1"/>
</dbReference>
<dbReference type="RefSeq" id="WP_101833752.1">
    <property type="nucleotide sequence ID" value="NZ_FZMO01000401.1"/>
</dbReference>
<evidence type="ECO:0000313" key="3">
    <source>
        <dbReference type="EMBL" id="SNQ50438.1"/>
    </source>
</evidence>
<keyword evidence="4" id="KW-1185">Reference proteome</keyword>
<dbReference type="AlphaFoldDB" id="A0A2I2KXP5"/>
<dbReference type="EMBL" id="FZMO01000401">
    <property type="protein sequence ID" value="SNQ50438.1"/>
    <property type="molecule type" value="Genomic_DNA"/>
</dbReference>
<dbReference type="OrthoDB" id="3215846at2"/>
<sequence>MAEARHDVQPIDVSSDLPPTAPESAGSALDPEPWSESWRGSAVAVEPGGPGGPGGPTATRRARFGGGGGRSVAGGRRLALIVGVTLVALILQFLVVDRVAVAVAEREMAGQIRRGALADLPCSTTPPTVSDVHIGGVPFLTQVVTGSFQDVGMTMTGLPTAGPRVERVGIDVEGVHVPMWRLATGGDGTIRVDDMRATVRMTYTDLNAYLATQPNHIQVTPVNGGESVRVSATASVPLIGDQRVSGVTTFSVRDNQVTLVPSQISLDGLIHLTIPLGGLGGLLPAIPIPVSQLPFDLTVTSAATDATGLSLAATARNIEMSTADQKPCRPTGTR</sequence>
<name>A0A2I2KXP5_9ACTN</name>
<accession>A0A2I2KXP5</accession>
<evidence type="ECO:0008006" key="5">
    <source>
        <dbReference type="Google" id="ProtNLM"/>
    </source>
</evidence>
<gene>
    <name evidence="3" type="ORF">FRACA_460028</name>
</gene>
<evidence type="ECO:0000313" key="4">
    <source>
        <dbReference type="Proteomes" id="UP000234331"/>
    </source>
</evidence>
<keyword evidence="2" id="KW-1133">Transmembrane helix</keyword>
<keyword evidence="2" id="KW-0472">Membrane</keyword>
<evidence type="ECO:0000256" key="1">
    <source>
        <dbReference type="SAM" id="MobiDB-lite"/>
    </source>
</evidence>
<dbReference type="InterPro" id="IPR021373">
    <property type="entry name" value="DUF2993"/>
</dbReference>
<proteinExistence type="predicted"/>
<reference evidence="3 4" key="1">
    <citation type="submission" date="2017-06" db="EMBL/GenBank/DDBJ databases">
        <authorList>
            <person name="Kim H.J."/>
            <person name="Triplett B.A."/>
        </authorList>
    </citation>
    <scope>NUCLEOTIDE SEQUENCE [LARGE SCALE GENOMIC DNA]</scope>
    <source>
        <strain evidence="3">FRACA_ARgP5</strain>
    </source>
</reference>
<organism evidence="3 4">
    <name type="scientific">Frankia canadensis</name>
    <dbReference type="NCBI Taxonomy" id="1836972"/>
    <lineage>
        <taxon>Bacteria</taxon>
        <taxon>Bacillati</taxon>
        <taxon>Actinomycetota</taxon>
        <taxon>Actinomycetes</taxon>
        <taxon>Frankiales</taxon>
        <taxon>Frankiaceae</taxon>
        <taxon>Frankia</taxon>
    </lineage>
</organism>
<feature type="region of interest" description="Disordered" evidence="1">
    <location>
        <begin position="1"/>
        <end position="71"/>
    </location>
</feature>
<feature type="transmembrane region" description="Helical" evidence="2">
    <location>
        <begin position="78"/>
        <end position="96"/>
    </location>
</feature>
<protein>
    <recommendedName>
        <fullName evidence="5">DUF2993 domain-containing protein</fullName>
    </recommendedName>
</protein>